<evidence type="ECO:0000313" key="4">
    <source>
        <dbReference type="Proteomes" id="UP001341281"/>
    </source>
</evidence>
<dbReference type="Pfam" id="PF00646">
    <property type="entry name" value="F-box"/>
    <property type="match status" value="5"/>
</dbReference>
<accession>A0AAQ3WHK2</accession>
<dbReference type="InterPro" id="IPR011043">
    <property type="entry name" value="Gal_Oxase/kelch_b-propeller"/>
</dbReference>
<name>A0AAQ3WHK2_PASNO</name>
<evidence type="ECO:0000313" key="3">
    <source>
        <dbReference type="EMBL" id="WVZ61678.1"/>
    </source>
</evidence>
<proteinExistence type="predicted"/>
<dbReference type="Pfam" id="PF23635">
    <property type="entry name" value="Beta-prop_AT5G49610-like"/>
    <property type="match status" value="1"/>
</dbReference>
<dbReference type="PANTHER" id="PTHR32133:SF359">
    <property type="entry name" value="F-BOX DOMAIN-CONTAINING PROTEIN"/>
    <property type="match status" value="1"/>
</dbReference>
<dbReference type="Gene3D" id="1.20.1280.50">
    <property type="match status" value="1"/>
</dbReference>
<dbReference type="SUPFAM" id="SSF50965">
    <property type="entry name" value="Galactose oxidase, central domain"/>
    <property type="match status" value="1"/>
</dbReference>
<dbReference type="EMBL" id="CP144747">
    <property type="protein sequence ID" value="WVZ61678.1"/>
    <property type="molecule type" value="Genomic_DNA"/>
</dbReference>
<dbReference type="InterPro" id="IPR001810">
    <property type="entry name" value="F-box_dom"/>
</dbReference>
<evidence type="ECO:0000256" key="1">
    <source>
        <dbReference type="SAM" id="MobiDB-lite"/>
    </source>
</evidence>
<feature type="region of interest" description="Disordered" evidence="1">
    <location>
        <begin position="1208"/>
        <end position="1232"/>
    </location>
</feature>
<dbReference type="SUPFAM" id="SSF81383">
    <property type="entry name" value="F-box domain"/>
    <property type="match status" value="7"/>
</dbReference>
<feature type="domain" description="F-box" evidence="2">
    <location>
        <begin position="2453"/>
        <end position="2496"/>
    </location>
</feature>
<reference evidence="3 4" key="1">
    <citation type="submission" date="2024-02" db="EMBL/GenBank/DDBJ databases">
        <title>High-quality chromosome-scale genome assembly of Pensacola bahiagrass (Paspalum notatum Flugge var. saurae).</title>
        <authorList>
            <person name="Vega J.M."/>
            <person name="Podio M."/>
            <person name="Orjuela J."/>
            <person name="Siena L.A."/>
            <person name="Pessino S.C."/>
            <person name="Combes M.C."/>
            <person name="Mariac C."/>
            <person name="Albertini E."/>
            <person name="Pupilli F."/>
            <person name="Ortiz J.P.A."/>
            <person name="Leblanc O."/>
        </authorList>
    </citation>
    <scope>NUCLEOTIDE SEQUENCE [LARGE SCALE GENOMIC DNA]</scope>
    <source>
        <strain evidence="3">R1</strain>
        <tissue evidence="3">Leaf</tissue>
    </source>
</reference>
<dbReference type="InterPro" id="IPR036047">
    <property type="entry name" value="F-box-like_dom_sf"/>
</dbReference>
<gene>
    <name evidence="3" type="ORF">U9M48_011515</name>
</gene>
<evidence type="ECO:0000259" key="2">
    <source>
        <dbReference type="SMART" id="SM00256"/>
    </source>
</evidence>
<dbReference type="Proteomes" id="UP001341281">
    <property type="component" value="Chromosome 03"/>
</dbReference>
<feature type="domain" description="F-box" evidence="2">
    <location>
        <begin position="1711"/>
        <end position="1749"/>
    </location>
</feature>
<feature type="domain" description="F-box" evidence="2">
    <location>
        <begin position="410"/>
        <end position="453"/>
    </location>
</feature>
<feature type="domain" description="F-box" evidence="2">
    <location>
        <begin position="2079"/>
        <end position="2120"/>
    </location>
</feature>
<protein>
    <recommendedName>
        <fullName evidence="2">F-box domain-containing protein</fullName>
    </recommendedName>
</protein>
<dbReference type="InterPro" id="IPR056594">
    <property type="entry name" value="AT5G49610-like_b-prop"/>
</dbReference>
<keyword evidence="4" id="KW-1185">Reference proteome</keyword>
<dbReference type="PANTHER" id="PTHR32133">
    <property type="entry name" value="OS07G0120400 PROTEIN"/>
    <property type="match status" value="1"/>
</dbReference>
<sequence>MASPPPPPLRLRRRRSPPALMAELIEEILLRLPPEEPAYLVRAALVCKAWRGSISDGGFLRRYHILLLLPPDEPAHLIRASLVCKAWRTMLSGDVGFLRRYREYHATPPLLGYLHNTLRRPRFVPTSTTPVPFFTAASSSSRVIDCRHGRVLIYYYANGGASSKFDVWTRSPVTERTWCRLLACVRLRRGGALRRARLRPPHLPRRPVPCGPCPDTVRRGGGRCVAQATVYSSTGDAWAATTAAAYIDVQHSISMGRRPSLLIGDVLYFTLVQWGNGMGGMLKYDLGRHVLSVIDTTGVPKDAIAIRAEDGGLGFVAATRNHIHLISSPQRAADAAGGGGWVQRRAIKIWTLLPVSLVPSSSCQPRVIGYLEGTDTVFLDLHPRVFTLNLKSRLLRMLSTHKGSTCVAYMSFYTPEEILLRLPPDEPAHLFRAALVCKSWRSTISDGGFLRRYREFHRTPPLLGYFFQDTLRRPRLVSTSATPVPFAKPPEASWIADCRHGRVLIDYGCWPFTRLDVWDPITGHTTSPPKHYFSHSYAAAVLCAAAAEGGCDHLACHGGPFCVVLVHSGRSLERGYFVQASVYSSATGAWSATTASVHCSIFVGGTHNLLIGDALYFTGGSGTAGMLKYDLARHVLSVIDTPGVPRNAIAVRAEDGGLGFLSVSRNRIHLISSWRQADDGKGGGGWVRHRAIKLGTLLPKSPCQPRVIGYVEGMDAVFLNTNAKVFALELKSRLVRRLPANKGSYSYFVAYTSFYTPALMVELIEEILLRLPPDEPAHLFRAALVCKSWRSTISDGGFLRRYREFHRTPPLLGYLHDYLYRPLLVPTSATPVPFSKPPAVSTSRVVDCRHGRVLIDYDRWLSGRFVVWDPITRHTKHVTPPPHHYNSYSCNAAVLCAADGGCDHLACHGGPFRMVLVHTRQYMQGPQFAQATVYSSSTGAWSATAASVPVHRPIFIGRTPSLLIGDALYFILEGGSGTAGVLKYDLARHALSVIDTRGVPRDAIAVRAEDGGLGFLAVSRNRIHLITSLRRQADDGGIGNGGGWVRHRAIKLGALLPKSPCLPCVIGYIEGMDAVFLSTNAGVFALELKSRLVRSSTLLGYLCATLTRPRLISTSTTRIPFFSKPASSSTGVSRSWVTDCCHGRVLIDYSSGPSSFDIWDPVTGRTKHLVAPSSYSSFYSSTTWRCSALWMAATTSAATAVRSAWSLSRGTSSMGNPSRRRPCTHPRDRDRRVEHRRGFHRCPHDSVSIGTRPSLLIGDALYFTISFITHKGGIGTGGRKYDLGRHALPVIETPRVPRDAIAIRAEDGMLGFVTVIHLISSRQQAADGSADIGTASGGEWVRRRAFKLGTLLPKSPCQPHVIGYVGGTDTVFLSVYPSVFTLDLKSRLLRKLSKQKILLRLPSDEPARLVRAALSLAQHGLRRRLPPAVPSSVLERFPFDASWVLDSRHGRVLLDLHRGHAPFWFDIHRRCFLVWDPVSGDRTRVDGQAPSFSSSRPLSYNATVLCADDRRCDHHLACRRGGPFRVVLIENRFVQGQQVAWAKVYSSAIRAWGADSNSVTLDGHSVMELRPSLLIGAALYFTIKIKGGRVGVLKYDLADRGRGRLSVVDLPPTQCRGGIASMSSRHRGSINRLMAQQLLVVGHRQAPGIDPQISWPSIAASSGRLRRGHKYCLPQDRRRVFTLDLKSSLLRNVSEKRQKYCHILPYTSFYTPEILLHLPPDKPARLVRAALVCKAWRRTVSDAGFLRRYREFYGAPPPLLGYLYSNTLMLDPLLPSRTVPSSALKRRLPSGTTWVLDSRHGLVLLDGDHDYPPFGLFERRCFLVWDPITDDSTRVYVPETEPSSCRSLSYNAAVLCAAAAAAGGPFRVVLVQKRFIQGQQVAWANVYSSETRAWGADSNSVALDSHAIMELRPSLLIGAALYFTIKIKGGRVGVLKYDLADGHGRLSVVDLPPGVVPRNAIAVEVKGGGLGFVAVLRRDCIYVVSSQRWQQADNGGTTGGGWARHKAVDKLQALLPKCRGRAWPPRVVGYVEGTNTVFLSTALGAFTLDLKSSLVRNVSEERHENCHILPYTSFYTPADELFEEILLRLPLSEPASLARAALVCKAWRRTVTDVRFLRRYRDFHGAPPLLGYIRNTYDRPRLVPTSTVHPPFSMPRHASSSSSTRIKRRPRPRWWALDCRHGRLLVCHVIGGQSVHRLGPHHRCQQAPQGAGGSCLLLLRCHRALCAVDGRCDHLPYAAAVLCAVDGCDHLRCHGGPFQVVLVGTNHIVNKKHVAWTTVYSSEAQEWGAASPSIVLNCPMFMVWTPSLLIGDVLYFTLRVPWGAAIILKYDLLGSHGLSRVDKLARPWSGVLVEADDGGIGCVSVWGNCIYLMAQQAAVIGYVEGTDTVLVSTAAGVFTLDLKSRRVTKVSDEKKTPCDILPYTTFYQHSSGTPERAILRSCESNMPPPPPALMDDAVGEILLRLPPGDPACLIRASLVCRAWHRLLSDRGFLRRYHAFHRTPPVLGFHYNHYRDRRLVSRFVPTARAPPIPQPQAAAGRPTCYALDCRHGRVLLHTTGTSNLTVWEPTTGDQRLVSLPGNPYDDFIAAVLCAEDGCDHLDCSGGPFLVVFVGTDYGSDDEGDDEHGHGVAWASVYSSETGVWSASTSIDGIDSIIEFMPSLLAGGALYFILGFGEYFLRYDLITGTLSVISSPPLDLLNMTLVTAEGGGLGVATVDGYSLHLWSWRIDSDGVGEWMRGRVIGLDATVSITLGDPSTKLNAVGFAEGADSVFISASDGIFTVELKSGWVRKIRMGGDFRAVFPFMSFCIPDHGSTRLLAPTGME</sequence>
<organism evidence="3 4">
    <name type="scientific">Paspalum notatum var. saurae</name>
    <dbReference type="NCBI Taxonomy" id="547442"/>
    <lineage>
        <taxon>Eukaryota</taxon>
        <taxon>Viridiplantae</taxon>
        <taxon>Streptophyta</taxon>
        <taxon>Embryophyta</taxon>
        <taxon>Tracheophyta</taxon>
        <taxon>Spermatophyta</taxon>
        <taxon>Magnoliopsida</taxon>
        <taxon>Liliopsida</taxon>
        <taxon>Poales</taxon>
        <taxon>Poaceae</taxon>
        <taxon>PACMAD clade</taxon>
        <taxon>Panicoideae</taxon>
        <taxon>Andropogonodae</taxon>
        <taxon>Paspaleae</taxon>
        <taxon>Paspalinae</taxon>
        <taxon>Paspalum</taxon>
    </lineage>
</organism>
<feature type="domain" description="F-box" evidence="2">
    <location>
        <begin position="20"/>
        <end position="63"/>
    </location>
</feature>
<feature type="domain" description="F-box" evidence="2">
    <location>
        <begin position="759"/>
        <end position="802"/>
    </location>
</feature>
<dbReference type="SMART" id="SM00256">
    <property type="entry name" value="FBOX"/>
    <property type="match status" value="6"/>
</dbReference>